<dbReference type="KEGG" id="dci:113472603"/>
<dbReference type="Proteomes" id="UP000079169">
    <property type="component" value="Unplaced"/>
</dbReference>
<proteinExistence type="predicted"/>
<keyword evidence="1" id="KW-0472">Membrane</keyword>
<organism evidence="2 3">
    <name type="scientific">Diaphorina citri</name>
    <name type="common">Asian citrus psyllid</name>
    <dbReference type="NCBI Taxonomy" id="121845"/>
    <lineage>
        <taxon>Eukaryota</taxon>
        <taxon>Metazoa</taxon>
        <taxon>Ecdysozoa</taxon>
        <taxon>Arthropoda</taxon>
        <taxon>Hexapoda</taxon>
        <taxon>Insecta</taxon>
        <taxon>Pterygota</taxon>
        <taxon>Neoptera</taxon>
        <taxon>Paraneoptera</taxon>
        <taxon>Hemiptera</taxon>
        <taxon>Sternorrhyncha</taxon>
        <taxon>Psylloidea</taxon>
        <taxon>Psyllidae</taxon>
        <taxon>Diaphorininae</taxon>
        <taxon>Diaphorina</taxon>
    </lineage>
</organism>
<name>A0A3Q0JM19_DIACI</name>
<gene>
    <name evidence="3" type="primary">LOC113472603</name>
</gene>
<keyword evidence="1" id="KW-1133">Transmembrane helix</keyword>
<protein>
    <submittedName>
        <fullName evidence="3">Uncharacterized protein LOC113472603</fullName>
    </submittedName>
</protein>
<accession>A0A3Q0JM19</accession>
<dbReference type="RefSeq" id="XP_026688198.1">
    <property type="nucleotide sequence ID" value="XM_026832397.1"/>
</dbReference>
<reference evidence="3" key="1">
    <citation type="submission" date="2025-08" db="UniProtKB">
        <authorList>
            <consortium name="RefSeq"/>
        </authorList>
    </citation>
    <scope>IDENTIFICATION</scope>
</reference>
<keyword evidence="2" id="KW-1185">Reference proteome</keyword>
<feature type="transmembrane region" description="Helical" evidence="1">
    <location>
        <begin position="60"/>
        <end position="81"/>
    </location>
</feature>
<feature type="transmembrane region" description="Helical" evidence="1">
    <location>
        <begin position="9"/>
        <end position="29"/>
    </location>
</feature>
<evidence type="ECO:0000313" key="3">
    <source>
        <dbReference type="RefSeq" id="XP_026688198.1"/>
    </source>
</evidence>
<evidence type="ECO:0000256" key="1">
    <source>
        <dbReference type="SAM" id="Phobius"/>
    </source>
</evidence>
<dbReference type="AlphaFoldDB" id="A0A3Q0JM19"/>
<keyword evidence="1" id="KW-0812">Transmembrane</keyword>
<dbReference type="GeneID" id="113472603"/>
<dbReference type="PaxDb" id="121845-A0A3Q0JM19"/>
<evidence type="ECO:0000313" key="2">
    <source>
        <dbReference type="Proteomes" id="UP000079169"/>
    </source>
</evidence>
<sequence>MLAVNMKSWYLRVWISMLMLPLLNAQWYVDWLRPWSHFPLMSPNRFQIEKFRSKRIESTWAEFVVSWIPCIYWYLLYWFLFHQNVLFRQRQKRHVIGRVSVLQISWRDILELLEGFLNYFLLSVQFWDLQVFNHVDFSYFFEFVTTSWSEKWWSVHVESERSVLRVESIGVWHSV</sequence>